<dbReference type="PROSITE" id="PS51257">
    <property type="entry name" value="PROKAR_LIPOPROTEIN"/>
    <property type="match status" value="1"/>
</dbReference>
<sequence length="462" mass="47145">MRGGLRILTFAAGALGGAGCGEGVLGTGMELHSNDLPPSAGRGEVVWARAFGDPTAYTHGNAVAVGRADEIVIAGDAGGALDLGLGPIVSPTGEGRLFVAGLDSQGRTRFGVRFDHALLEGPKSMAVGAGGHVFVGGRLLGTTDFGAGPVGSSGDAFVLALTSEGKAAWARTFSATLRASVTSLAVDHKGNVVLAGVFSGTMVLGANALSGAGNVFLVRLDPQGNITWSKGFPGMNPQYVRAVAVDREGHVVITGSFYDTIDLGDVRLESAGDTDVFVAKFTEAGTLLQGLRWGGPRHDTAPDLALDGEGNVFVTGVFRGDLGFRDAALSATEASLYLAKLDPQGRTLFARGFRGSAYSPLLAVDASGEVRLGGGFQGTLHLGDAPLEASGDDVFLAKLASDGTTLWRHGYGDDEFQAASSLAVDPQGNTLVIGSFRGTLDFGGGPLVGHEPSDAFLAKLSP</sequence>
<dbReference type="EMBL" id="JARZHI010000120">
    <property type="protein sequence ID" value="MDI1437346.1"/>
    <property type="molecule type" value="Genomic_DNA"/>
</dbReference>
<reference evidence="1 2" key="1">
    <citation type="submission" date="2023-04" db="EMBL/GenBank/DDBJ databases">
        <title>The genome sequence of Polyangium sorediatum DSM14670.</title>
        <authorList>
            <person name="Zhang X."/>
        </authorList>
    </citation>
    <scope>NUCLEOTIDE SEQUENCE [LARGE SCALE GENOMIC DNA]</scope>
    <source>
        <strain evidence="1 2">DSM 14670</strain>
    </source>
</reference>
<dbReference type="Gene3D" id="2.80.10.50">
    <property type="match status" value="2"/>
</dbReference>
<accession>A0ABT6P9P0</accession>
<evidence type="ECO:0000313" key="1">
    <source>
        <dbReference type="EMBL" id="MDI1437346.1"/>
    </source>
</evidence>
<evidence type="ECO:0008006" key="3">
    <source>
        <dbReference type="Google" id="ProtNLM"/>
    </source>
</evidence>
<dbReference type="SUPFAM" id="SSF101898">
    <property type="entry name" value="NHL repeat"/>
    <property type="match status" value="1"/>
</dbReference>
<keyword evidence="2" id="KW-1185">Reference proteome</keyword>
<protein>
    <recommendedName>
        <fullName evidence="3">Lipoprotein</fullName>
    </recommendedName>
</protein>
<proteinExistence type="predicted"/>
<dbReference type="RefSeq" id="WP_136970385.1">
    <property type="nucleotide sequence ID" value="NZ_JARZHI010000120.1"/>
</dbReference>
<dbReference type="InterPro" id="IPR052918">
    <property type="entry name" value="Motility_Chemotaxis_Reg"/>
</dbReference>
<comment type="caution">
    <text evidence="1">The sequence shown here is derived from an EMBL/GenBank/DDBJ whole genome shotgun (WGS) entry which is preliminary data.</text>
</comment>
<dbReference type="PANTHER" id="PTHR35580:SF1">
    <property type="entry name" value="PHYTASE-LIKE DOMAIN-CONTAINING PROTEIN"/>
    <property type="match status" value="1"/>
</dbReference>
<name>A0ABT6P9P0_9BACT</name>
<dbReference type="Proteomes" id="UP001160301">
    <property type="component" value="Unassembled WGS sequence"/>
</dbReference>
<gene>
    <name evidence="1" type="ORF">QHF89_48005</name>
</gene>
<evidence type="ECO:0000313" key="2">
    <source>
        <dbReference type="Proteomes" id="UP001160301"/>
    </source>
</evidence>
<organism evidence="1 2">
    <name type="scientific">Polyangium sorediatum</name>
    <dbReference type="NCBI Taxonomy" id="889274"/>
    <lineage>
        <taxon>Bacteria</taxon>
        <taxon>Pseudomonadati</taxon>
        <taxon>Myxococcota</taxon>
        <taxon>Polyangia</taxon>
        <taxon>Polyangiales</taxon>
        <taxon>Polyangiaceae</taxon>
        <taxon>Polyangium</taxon>
    </lineage>
</organism>
<dbReference type="PANTHER" id="PTHR35580">
    <property type="entry name" value="CELL SURFACE GLYCOPROTEIN (S-LAYER PROTEIN)-LIKE PROTEIN"/>
    <property type="match status" value="1"/>
</dbReference>